<evidence type="ECO:0000256" key="4">
    <source>
        <dbReference type="ARBA" id="ARBA00023033"/>
    </source>
</evidence>
<keyword evidence="3" id="KW-0560">Oxidoreductase</keyword>
<dbReference type="GO" id="GO:0008726">
    <property type="term" value="F:alkanesulfonate monooxygenase activity"/>
    <property type="evidence" value="ECO:0007669"/>
    <property type="project" value="TreeGrafter"/>
</dbReference>
<gene>
    <name evidence="6" type="ORF">Rhe02_18100</name>
</gene>
<organism evidence="6 7">
    <name type="scientific">Rhizocola hellebori</name>
    <dbReference type="NCBI Taxonomy" id="1392758"/>
    <lineage>
        <taxon>Bacteria</taxon>
        <taxon>Bacillati</taxon>
        <taxon>Actinomycetota</taxon>
        <taxon>Actinomycetes</taxon>
        <taxon>Micromonosporales</taxon>
        <taxon>Micromonosporaceae</taxon>
        <taxon>Rhizocola</taxon>
    </lineage>
</organism>
<accession>A0A8J3Q5N4</accession>
<protein>
    <recommendedName>
        <fullName evidence="5">Luciferase-like domain-containing protein</fullName>
    </recommendedName>
</protein>
<dbReference type="EMBL" id="BONY01000009">
    <property type="protein sequence ID" value="GIH03743.1"/>
    <property type="molecule type" value="Genomic_DNA"/>
</dbReference>
<name>A0A8J3Q5N4_9ACTN</name>
<dbReference type="SUPFAM" id="SSF51679">
    <property type="entry name" value="Bacterial luciferase-like"/>
    <property type="match status" value="1"/>
</dbReference>
<dbReference type="PANTHER" id="PTHR42847">
    <property type="entry name" value="ALKANESULFONATE MONOOXYGENASE"/>
    <property type="match status" value="1"/>
</dbReference>
<evidence type="ECO:0000256" key="2">
    <source>
        <dbReference type="ARBA" id="ARBA00022643"/>
    </source>
</evidence>
<sequence length="297" mass="32345">MLATLTGMRIGLVLPMGDERGPGIPSSGREIFGFARDMEQAGFDSLWLFDHLQAYEGEAADPSATWEAWTLLAGLAATTERASLGTIVTCTGFRPPALLARMAHSVHEISGGRLILGLGAGWHEPEYRAFGYPFDHRYSRFEEALTVIRGMLVDGSSTFDGQYYRTNDARLLPPPTQPAPPILIGTHGPRMLALTAKYAQAYNTSWHALPAERWTKVKASLEQAGVTQRVTVGLMVKGDNASDDAFGVRCEPGALAEAFQRWAAEGIDELIVLLDPATVDRAERTVQALHDFRASTT</sequence>
<evidence type="ECO:0000313" key="6">
    <source>
        <dbReference type="EMBL" id="GIH03743.1"/>
    </source>
</evidence>
<reference evidence="6" key="1">
    <citation type="submission" date="2021-01" db="EMBL/GenBank/DDBJ databases">
        <title>Whole genome shotgun sequence of Rhizocola hellebori NBRC 109834.</title>
        <authorList>
            <person name="Komaki H."/>
            <person name="Tamura T."/>
        </authorList>
    </citation>
    <scope>NUCLEOTIDE SEQUENCE</scope>
    <source>
        <strain evidence="6">NBRC 109834</strain>
    </source>
</reference>
<evidence type="ECO:0000259" key="5">
    <source>
        <dbReference type="Pfam" id="PF00296"/>
    </source>
</evidence>
<comment type="caution">
    <text evidence="6">The sequence shown here is derived from an EMBL/GenBank/DDBJ whole genome shotgun (WGS) entry which is preliminary data.</text>
</comment>
<dbReference type="Proteomes" id="UP000612899">
    <property type="component" value="Unassembled WGS sequence"/>
</dbReference>
<evidence type="ECO:0000256" key="1">
    <source>
        <dbReference type="ARBA" id="ARBA00022630"/>
    </source>
</evidence>
<dbReference type="InterPro" id="IPR011251">
    <property type="entry name" value="Luciferase-like_dom"/>
</dbReference>
<evidence type="ECO:0000313" key="7">
    <source>
        <dbReference type="Proteomes" id="UP000612899"/>
    </source>
</evidence>
<keyword evidence="1" id="KW-0285">Flavoprotein</keyword>
<dbReference type="AlphaFoldDB" id="A0A8J3Q5N4"/>
<dbReference type="Pfam" id="PF00296">
    <property type="entry name" value="Bac_luciferase"/>
    <property type="match status" value="1"/>
</dbReference>
<feature type="domain" description="Luciferase-like" evidence="5">
    <location>
        <begin position="8"/>
        <end position="226"/>
    </location>
</feature>
<keyword evidence="4" id="KW-0503">Monooxygenase</keyword>
<proteinExistence type="predicted"/>
<dbReference type="GO" id="GO:0046306">
    <property type="term" value="P:alkanesulfonate catabolic process"/>
    <property type="evidence" value="ECO:0007669"/>
    <property type="project" value="TreeGrafter"/>
</dbReference>
<dbReference type="Gene3D" id="3.20.20.30">
    <property type="entry name" value="Luciferase-like domain"/>
    <property type="match status" value="1"/>
</dbReference>
<evidence type="ECO:0000256" key="3">
    <source>
        <dbReference type="ARBA" id="ARBA00023002"/>
    </source>
</evidence>
<dbReference type="PANTHER" id="PTHR42847:SF4">
    <property type="entry name" value="ALKANESULFONATE MONOOXYGENASE-RELATED"/>
    <property type="match status" value="1"/>
</dbReference>
<keyword evidence="2" id="KW-0288">FMN</keyword>
<dbReference type="InterPro" id="IPR036661">
    <property type="entry name" value="Luciferase-like_sf"/>
</dbReference>
<keyword evidence="7" id="KW-1185">Reference proteome</keyword>
<dbReference type="InterPro" id="IPR050172">
    <property type="entry name" value="SsuD_RutA_monooxygenase"/>
</dbReference>